<dbReference type="Proteomes" id="UP000198640">
    <property type="component" value="Unassembled WGS sequence"/>
</dbReference>
<reference evidence="1 2" key="1">
    <citation type="submission" date="2016-10" db="EMBL/GenBank/DDBJ databases">
        <authorList>
            <person name="de Groot N.N."/>
        </authorList>
    </citation>
    <scope>NUCLEOTIDE SEQUENCE [LARGE SCALE GENOMIC DNA]</scope>
    <source>
        <strain evidence="1 2">Nm1</strain>
    </source>
</reference>
<protein>
    <submittedName>
        <fullName evidence="1">Uncharacterized protein</fullName>
    </submittedName>
</protein>
<sequence length="49" mass="5265">MEIQAMRTLCIFGYAGSVLKSAVRQPTGGLYGSTPETPAELLGEYVVMK</sequence>
<proteinExistence type="predicted"/>
<organism evidence="1 2">
    <name type="scientific">Nitrosomonas halophila</name>
    <dbReference type="NCBI Taxonomy" id="44576"/>
    <lineage>
        <taxon>Bacteria</taxon>
        <taxon>Pseudomonadati</taxon>
        <taxon>Pseudomonadota</taxon>
        <taxon>Betaproteobacteria</taxon>
        <taxon>Nitrosomonadales</taxon>
        <taxon>Nitrosomonadaceae</taxon>
        <taxon>Nitrosomonas</taxon>
    </lineage>
</organism>
<name>A0A1H3IUC3_9PROT</name>
<accession>A0A1H3IUC3</accession>
<evidence type="ECO:0000313" key="1">
    <source>
        <dbReference type="EMBL" id="SDY31157.1"/>
    </source>
</evidence>
<keyword evidence="2" id="KW-1185">Reference proteome</keyword>
<evidence type="ECO:0000313" key="2">
    <source>
        <dbReference type="Proteomes" id="UP000198640"/>
    </source>
</evidence>
<dbReference type="EMBL" id="FNOY01000028">
    <property type="protein sequence ID" value="SDY31157.1"/>
    <property type="molecule type" value="Genomic_DNA"/>
</dbReference>
<dbReference type="AlphaFoldDB" id="A0A1H3IUC3"/>
<gene>
    <name evidence="1" type="ORF">SAMN05421881_102836</name>
</gene>
<dbReference type="RefSeq" id="WP_176973975.1">
    <property type="nucleotide sequence ID" value="NZ_FNOY01000028.1"/>
</dbReference>